<gene>
    <name evidence="1" type="ORF">Taro_045197</name>
</gene>
<organism evidence="1 2">
    <name type="scientific">Colocasia esculenta</name>
    <name type="common">Wild taro</name>
    <name type="synonym">Arum esculentum</name>
    <dbReference type="NCBI Taxonomy" id="4460"/>
    <lineage>
        <taxon>Eukaryota</taxon>
        <taxon>Viridiplantae</taxon>
        <taxon>Streptophyta</taxon>
        <taxon>Embryophyta</taxon>
        <taxon>Tracheophyta</taxon>
        <taxon>Spermatophyta</taxon>
        <taxon>Magnoliopsida</taxon>
        <taxon>Liliopsida</taxon>
        <taxon>Araceae</taxon>
        <taxon>Aroideae</taxon>
        <taxon>Colocasieae</taxon>
        <taxon>Colocasia</taxon>
    </lineage>
</organism>
<evidence type="ECO:0000313" key="2">
    <source>
        <dbReference type="Proteomes" id="UP000652761"/>
    </source>
</evidence>
<dbReference type="Proteomes" id="UP000652761">
    <property type="component" value="Unassembled WGS sequence"/>
</dbReference>
<accession>A0A843WNU7</accession>
<comment type="caution">
    <text evidence="1">The sequence shown here is derived from an EMBL/GenBank/DDBJ whole genome shotgun (WGS) entry which is preliminary data.</text>
</comment>
<keyword evidence="2" id="KW-1185">Reference proteome</keyword>
<evidence type="ECO:0000313" key="1">
    <source>
        <dbReference type="EMBL" id="MQM12282.1"/>
    </source>
</evidence>
<dbReference type="AlphaFoldDB" id="A0A843WNU7"/>
<dbReference type="OrthoDB" id="1395428at2759"/>
<dbReference type="EMBL" id="NMUH01005260">
    <property type="protein sequence ID" value="MQM12282.1"/>
    <property type="molecule type" value="Genomic_DNA"/>
</dbReference>
<reference evidence="1" key="1">
    <citation type="submission" date="2017-07" db="EMBL/GenBank/DDBJ databases">
        <title>Taro Niue Genome Assembly and Annotation.</title>
        <authorList>
            <person name="Atibalentja N."/>
            <person name="Keating K."/>
            <person name="Fields C.J."/>
        </authorList>
    </citation>
    <scope>NUCLEOTIDE SEQUENCE</scope>
    <source>
        <strain evidence="1">Niue_2</strain>
        <tissue evidence="1">Leaf</tissue>
    </source>
</reference>
<name>A0A843WNU7_COLES</name>
<protein>
    <submittedName>
        <fullName evidence="1">Uncharacterized protein</fullName>
    </submittedName>
</protein>
<proteinExistence type="predicted"/>
<sequence length="192" mass="21609">MVDGEDKNDMGYLYEAMDKAKERLRARFKKAPPQGCEAHALRWDRLSSGWDRVALSLPPAALFSHGKRTTVKKQVRAYYLHLAYHYAIELSYDDDLTAAFTRVVERLSRSALDAKKSLEPLLSFFRDGKKPLKGWARSLAPTFYLLSGETLATFSLSSSVVYTLSHIYLLSGETPATFSLSSSAVYTLSRIK</sequence>